<dbReference type="InterPro" id="IPR052610">
    <property type="entry name" value="bHLH_transcription_regulator"/>
</dbReference>
<dbReference type="AlphaFoldDB" id="A0A5J9WEB3"/>
<sequence>MEESSMFMQWAMNTLHHEQPAPAAVDDDCGEATFPSLQALREASHAAEMVQELIRDDHPTNSWSSGDGDTTDGSSSGNNLRPPSVMDHDVWPASPNSARRPVLSRSSGGAAGTNPPVSWNFSAASSQPGGDGGMLPETAASRGGGLPDLVQYGSPPTRRGGLKSPGSMATPYAQDHIIAERKRREKINQRFIELSTVIPGLKKMDKATILSDATRYVKELQEKLKDMEAGSGNGRSIETVVVVKRPCLHGAAAPDEDGSPLSASSCTPAASKQLPEIEARFSDKSVMVRIHCENGKSVAVKVLTEVEELHLGIVHAIVMPFSACTLIITITAKARKFHPPF</sequence>
<dbReference type="Pfam" id="PF00010">
    <property type="entry name" value="HLH"/>
    <property type="match status" value="1"/>
</dbReference>
<dbReference type="InterPro" id="IPR036638">
    <property type="entry name" value="HLH_DNA-bd_sf"/>
</dbReference>
<proteinExistence type="inferred from homology"/>
<evidence type="ECO:0000256" key="4">
    <source>
        <dbReference type="SAM" id="MobiDB-lite"/>
    </source>
</evidence>
<reference evidence="6 7" key="1">
    <citation type="journal article" date="2019" name="Sci. Rep.">
        <title>A high-quality genome of Eragrostis curvula grass provides insights into Poaceae evolution and supports new strategies to enhance forage quality.</title>
        <authorList>
            <person name="Carballo J."/>
            <person name="Santos B.A.C.M."/>
            <person name="Zappacosta D."/>
            <person name="Garbus I."/>
            <person name="Selva J.P."/>
            <person name="Gallo C.A."/>
            <person name="Diaz A."/>
            <person name="Albertini E."/>
            <person name="Caccamo M."/>
            <person name="Echenique V."/>
        </authorList>
    </citation>
    <scope>NUCLEOTIDE SEQUENCE [LARGE SCALE GENOMIC DNA]</scope>
    <source>
        <strain evidence="7">cv. Victoria</strain>
        <tissue evidence="6">Leaf</tissue>
    </source>
</reference>
<evidence type="ECO:0000256" key="2">
    <source>
        <dbReference type="ARBA" id="ARBA00023015"/>
    </source>
</evidence>
<evidence type="ECO:0000256" key="3">
    <source>
        <dbReference type="ARBA" id="ARBA00023163"/>
    </source>
</evidence>
<dbReference type="Gene3D" id="4.10.280.10">
    <property type="entry name" value="Helix-loop-helix DNA-binding domain"/>
    <property type="match status" value="1"/>
</dbReference>
<evidence type="ECO:0000259" key="5">
    <source>
        <dbReference type="PROSITE" id="PS50888"/>
    </source>
</evidence>
<feature type="compositionally biased region" description="Low complexity" evidence="4">
    <location>
        <begin position="60"/>
        <end position="79"/>
    </location>
</feature>
<dbReference type="PANTHER" id="PTHR45959:SF53">
    <property type="entry name" value="BHLH DOMAIN-CONTAINING PROTEIN"/>
    <property type="match status" value="1"/>
</dbReference>
<evidence type="ECO:0000313" key="7">
    <source>
        <dbReference type="Proteomes" id="UP000324897"/>
    </source>
</evidence>
<feature type="domain" description="BHLH" evidence="5">
    <location>
        <begin position="171"/>
        <end position="220"/>
    </location>
</feature>
<dbReference type="InterPro" id="IPR011598">
    <property type="entry name" value="bHLH_dom"/>
</dbReference>
<comment type="similarity">
    <text evidence="1">Belongs to the bHLH protein family.</text>
</comment>
<dbReference type="Gramene" id="TVU45760">
    <property type="protein sequence ID" value="TVU45760"/>
    <property type="gene ID" value="EJB05_05259"/>
</dbReference>
<dbReference type="SMART" id="SM00353">
    <property type="entry name" value="HLH"/>
    <property type="match status" value="1"/>
</dbReference>
<keyword evidence="3" id="KW-0804">Transcription</keyword>
<feature type="region of interest" description="Disordered" evidence="4">
    <location>
        <begin position="56"/>
        <end position="169"/>
    </location>
</feature>
<name>A0A5J9WEB3_9POAL</name>
<protein>
    <recommendedName>
        <fullName evidence="5">BHLH domain-containing protein</fullName>
    </recommendedName>
</protein>
<evidence type="ECO:0000256" key="1">
    <source>
        <dbReference type="ARBA" id="ARBA00005510"/>
    </source>
</evidence>
<feature type="non-terminal residue" evidence="6">
    <location>
        <position position="1"/>
    </location>
</feature>
<comment type="caution">
    <text evidence="6">The sequence shown here is derived from an EMBL/GenBank/DDBJ whole genome shotgun (WGS) entry which is preliminary data.</text>
</comment>
<dbReference type="EMBL" id="RWGY01000004">
    <property type="protein sequence ID" value="TVU45760.1"/>
    <property type="molecule type" value="Genomic_DNA"/>
</dbReference>
<evidence type="ECO:0000313" key="6">
    <source>
        <dbReference type="EMBL" id="TVU45760.1"/>
    </source>
</evidence>
<dbReference type="SUPFAM" id="SSF47459">
    <property type="entry name" value="HLH, helix-loop-helix DNA-binding domain"/>
    <property type="match status" value="1"/>
</dbReference>
<gene>
    <name evidence="6" type="ORF">EJB05_05259</name>
</gene>
<organism evidence="6 7">
    <name type="scientific">Eragrostis curvula</name>
    <name type="common">weeping love grass</name>
    <dbReference type="NCBI Taxonomy" id="38414"/>
    <lineage>
        <taxon>Eukaryota</taxon>
        <taxon>Viridiplantae</taxon>
        <taxon>Streptophyta</taxon>
        <taxon>Embryophyta</taxon>
        <taxon>Tracheophyta</taxon>
        <taxon>Spermatophyta</taxon>
        <taxon>Magnoliopsida</taxon>
        <taxon>Liliopsida</taxon>
        <taxon>Poales</taxon>
        <taxon>Poaceae</taxon>
        <taxon>PACMAD clade</taxon>
        <taxon>Chloridoideae</taxon>
        <taxon>Eragrostideae</taxon>
        <taxon>Eragrostidinae</taxon>
        <taxon>Eragrostis</taxon>
    </lineage>
</organism>
<dbReference type="OrthoDB" id="690068at2759"/>
<dbReference type="Proteomes" id="UP000324897">
    <property type="component" value="Chromosome 5"/>
</dbReference>
<dbReference type="PROSITE" id="PS50888">
    <property type="entry name" value="BHLH"/>
    <property type="match status" value="1"/>
</dbReference>
<dbReference type="PANTHER" id="PTHR45959">
    <property type="entry name" value="BHLH TRANSCRIPTION FACTOR"/>
    <property type="match status" value="1"/>
</dbReference>
<keyword evidence="2" id="KW-0805">Transcription regulation</keyword>
<keyword evidence="7" id="KW-1185">Reference proteome</keyword>
<dbReference type="GO" id="GO:0046983">
    <property type="term" value="F:protein dimerization activity"/>
    <property type="evidence" value="ECO:0007669"/>
    <property type="project" value="InterPro"/>
</dbReference>
<accession>A0A5J9WEB3</accession>
<feature type="compositionally biased region" description="Polar residues" evidence="4">
    <location>
        <begin position="115"/>
        <end position="128"/>
    </location>
</feature>